<sequence>MKTKYLKYINTFAIAIPLIIAMTYPFFKEAALLSALLSIAVTGFIQLSLAVIMILNNSQDMSLYLYFAGVALFFILWLRNHIVGYDNFLTFTLVPAPFLLSFYLSFLIYIKR</sequence>
<feature type="transmembrane region" description="Helical" evidence="1">
    <location>
        <begin position="7"/>
        <end position="27"/>
    </location>
</feature>
<protein>
    <submittedName>
        <fullName evidence="2">Uncharacterized protein</fullName>
    </submittedName>
</protein>
<evidence type="ECO:0000313" key="3">
    <source>
        <dbReference type="Proteomes" id="UP000028715"/>
    </source>
</evidence>
<organism evidence="2 3">
    <name type="scientific">Flavobacterium reichenbachii</name>
    <dbReference type="NCBI Taxonomy" id="362418"/>
    <lineage>
        <taxon>Bacteria</taxon>
        <taxon>Pseudomonadati</taxon>
        <taxon>Bacteroidota</taxon>
        <taxon>Flavobacteriia</taxon>
        <taxon>Flavobacteriales</taxon>
        <taxon>Flavobacteriaceae</taxon>
        <taxon>Flavobacterium</taxon>
    </lineage>
</organism>
<feature type="transmembrane region" description="Helical" evidence="1">
    <location>
        <begin position="33"/>
        <end position="56"/>
    </location>
</feature>
<dbReference type="Proteomes" id="UP000028715">
    <property type="component" value="Unassembled WGS sequence"/>
</dbReference>
<dbReference type="AlphaFoldDB" id="A0A085ZLK5"/>
<keyword evidence="1" id="KW-1133">Transmembrane helix</keyword>
<gene>
    <name evidence="2" type="ORF">IW19_07140</name>
</gene>
<keyword evidence="1" id="KW-0472">Membrane</keyword>
<dbReference type="STRING" id="362418.IW19_07140"/>
<reference evidence="2 3" key="1">
    <citation type="submission" date="2014-07" db="EMBL/GenBank/DDBJ databases">
        <title>Genome of Flavobacterium reichenbachii LMG 25512.</title>
        <authorList>
            <person name="Stropko S.J."/>
            <person name="Pipes S.E."/>
            <person name="Newman J.D."/>
        </authorList>
    </citation>
    <scope>NUCLEOTIDE SEQUENCE [LARGE SCALE GENOMIC DNA]</scope>
    <source>
        <strain evidence="2 3">LMG 25512</strain>
    </source>
</reference>
<feature type="transmembrane region" description="Helical" evidence="1">
    <location>
        <begin position="63"/>
        <end position="82"/>
    </location>
</feature>
<feature type="transmembrane region" description="Helical" evidence="1">
    <location>
        <begin position="88"/>
        <end position="110"/>
    </location>
</feature>
<keyword evidence="1" id="KW-0812">Transmembrane</keyword>
<dbReference type="EMBL" id="JPRL01000001">
    <property type="protein sequence ID" value="KFF05319.1"/>
    <property type="molecule type" value="Genomic_DNA"/>
</dbReference>
<name>A0A085ZLK5_9FLAO</name>
<keyword evidence="3" id="KW-1185">Reference proteome</keyword>
<proteinExistence type="predicted"/>
<evidence type="ECO:0000313" key="2">
    <source>
        <dbReference type="EMBL" id="KFF05319.1"/>
    </source>
</evidence>
<comment type="caution">
    <text evidence="2">The sequence shown here is derived from an EMBL/GenBank/DDBJ whole genome shotgun (WGS) entry which is preliminary data.</text>
</comment>
<accession>A0A085ZLK5</accession>
<dbReference type="RefSeq" id="WP_035682589.1">
    <property type="nucleotide sequence ID" value="NZ_JPRL01000001.1"/>
</dbReference>
<evidence type="ECO:0000256" key="1">
    <source>
        <dbReference type="SAM" id="Phobius"/>
    </source>
</evidence>